<name>A0A382H888_9ZZZZ</name>
<organism evidence="1">
    <name type="scientific">marine metagenome</name>
    <dbReference type="NCBI Taxonomy" id="408172"/>
    <lineage>
        <taxon>unclassified sequences</taxon>
        <taxon>metagenomes</taxon>
        <taxon>ecological metagenomes</taxon>
    </lineage>
</organism>
<dbReference type="AlphaFoldDB" id="A0A382H888"/>
<evidence type="ECO:0000313" key="1">
    <source>
        <dbReference type="EMBL" id="SVB82651.1"/>
    </source>
</evidence>
<gene>
    <name evidence="1" type="ORF">METZ01_LOCUS235505</name>
</gene>
<reference evidence="1" key="1">
    <citation type="submission" date="2018-05" db="EMBL/GenBank/DDBJ databases">
        <authorList>
            <person name="Lanie J.A."/>
            <person name="Ng W.-L."/>
            <person name="Kazmierczak K.M."/>
            <person name="Andrzejewski T.M."/>
            <person name="Davidsen T.M."/>
            <person name="Wayne K.J."/>
            <person name="Tettelin H."/>
            <person name="Glass J.I."/>
            <person name="Rusch D."/>
            <person name="Podicherti R."/>
            <person name="Tsui H.-C.T."/>
            <person name="Winkler M.E."/>
        </authorList>
    </citation>
    <scope>NUCLEOTIDE SEQUENCE</scope>
</reference>
<proteinExistence type="predicted"/>
<accession>A0A382H888</accession>
<sequence length="57" mass="6669">MNNADNSLELSSDEVNNRLDELYAELKTLKPYLPFQQIKRVLAELKWIISMRENSSV</sequence>
<dbReference type="EMBL" id="UINC01059347">
    <property type="protein sequence ID" value="SVB82651.1"/>
    <property type="molecule type" value="Genomic_DNA"/>
</dbReference>
<protein>
    <submittedName>
        <fullName evidence="1">Uncharacterized protein</fullName>
    </submittedName>
</protein>